<feature type="signal peptide" evidence="1">
    <location>
        <begin position="1"/>
        <end position="20"/>
    </location>
</feature>
<dbReference type="Proteomes" id="UP000292881">
    <property type="component" value="Unassembled WGS sequence"/>
</dbReference>
<dbReference type="PANTHER" id="PTHR43649">
    <property type="entry name" value="ARABINOSE-BINDING PROTEIN-RELATED"/>
    <property type="match status" value="1"/>
</dbReference>
<dbReference type="SUPFAM" id="SSF53850">
    <property type="entry name" value="Periplasmic binding protein-like II"/>
    <property type="match status" value="1"/>
</dbReference>
<dbReference type="InterPro" id="IPR050490">
    <property type="entry name" value="Bact_solute-bd_prot1"/>
</dbReference>
<protein>
    <submittedName>
        <fullName evidence="2">Extracellular solute-binding protein</fullName>
    </submittedName>
</protein>
<organism evidence="2 3">
    <name type="scientific">Agromyces binzhouensis</name>
    <dbReference type="NCBI Taxonomy" id="1817495"/>
    <lineage>
        <taxon>Bacteria</taxon>
        <taxon>Bacillati</taxon>
        <taxon>Actinomycetota</taxon>
        <taxon>Actinomycetes</taxon>
        <taxon>Micrococcales</taxon>
        <taxon>Microbacteriaceae</taxon>
        <taxon>Agromyces</taxon>
    </lineage>
</organism>
<evidence type="ECO:0000313" key="3">
    <source>
        <dbReference type="Proteomes" id="UP000292881"/>
    </source>
</evidence>
<name>A0A4V1QS25_9MICO</name>
<dbReference type="InterPro" id="IPR006059">
    <property type="entry name" value="SBP"/>
</dbReference>
<dbReference type="RefSeq" id="WP_129234817.1">
    <property type="nucleotide sequence ID" value="NZ_SDPL01000192.1"/>
</dbReference>
<dbReference type="EMBL" id="SDPL01000192">
    <property type="protein sequence ID" value="RXZ46913.1"/>
    <property type="molecule type" value="Genomic_DNA"/>
</dbReference>
<dbReference type="Gene3D" id="3.40.190.10">
    <property type="entry name" value="Periplasmic binding protein-like II"/>
    <property type="match status" value="2"/>
</dbReference>
<dbReference type="AlphaFoldDB" id="A0A4V1QS25"/>
<keyword evidence="3" id="KW-1185">Reference proteome</keyword>
<dbReference type="OrthoDB" id="7918484at2"/>
<sequence>MFNIRTRRAALAAAAVTASAALVLTGCSGGSEPAATYDPDEEVTLNLAFWGNDVRADLYDQAIEAFNEEYPNITVNSSFLGFPEFWEKRQTEAAGGGLPDVMQFDYSYLRQYSENGLLLDLEPYLGDIIDTEPLSEQILGIGVVNGETTGIPTSTNAWGMFTNPKLLDDAGVEEFAGGDWEDYDAWMAEVTEAGGGDLWGGTDWTGRIQNFEIQQRAMGSDLFTDEGEPNFTEEDLAAFWEQGADIREDGTVITQQRLEEIYPVSGFDAALTASELTWDNFGAGYLGNLGEEYTELGLIAPPITEEGAQDLYLKPSMLHSIAATTDHPEAAATLVNFLVNSPEAGAIFGTNRGLPASETMLEGAELDPLGEQIRAYEESISDRLGDAPPVPIVGYGTLEEKFRQLGQELGFGTITVDEAVSQFFTEMDVVLNQ</sequence>
<dbReference type="PANTHER" id="PTHR43649:SF12">
    <property type="entry name" value="DIACETYLCHITOBIOSE BINDING PROTEIN DASA"/>
    <property type="match status" value="1"/>
</dbReference>
<gene>
    <name evidence="2" type="ORF">ESO86_10315</name>
</gene>
<proteinExistence type="predicted"/>
<evidence type="ECO:0000256" key="1">
    <source>
        <dbReference type="SAM" id="SignalP"/>
    </source>
</evidence>
<comment type="caution">
    <text evidence="2">The sequence shown here is derived from an EMBL/GenBank/DDBJ whole genome shotgun (WGS) entry which is preliminary data.</text>
</comment>
<accession>A0A4V1QS25</accession>
<evidence type="ECO:0000313" key="2">
    <source>
        <dbReference type="EMBL" id="RXZ46913.1"/>
    </source>
</evidence>
<keyword evidence="1" id="KW-0732">Signal</keyword>
<feature type="chain" id="PRO_5039014979" evidence="1">
    <location>
        <begin position="21"/>
        <end position="433"/>
    </location>
</feature>
<reference evidence="2 3" key="1">
    <citation type="submission" date="2019-01" db="EMBL/GenBank/DDBJ databases">
        <authorList>
            <person name="Li J."/>
        </authorList>
    </citation>
    <scope>NUCLEOTIDE SEQUENCE [LARGE SCALE GENOMIC DNA]</scope>
    <source>
        <strain evidence="2 3">CGMCC 4.7180</strain>
    </source>
</reference>
<dbReference type="Pfam" id="PF01547">
    <property type="entry name" value="SBP_bac_1"/>
    <property type="match status" value="1"/>
</dbReference>
<dbReference type="PROSITE" id="PS51257">
    <property type="entry name" value="PROKAR_LIPOPROTEIN"/>
    <property type="match status" value="1"/>
</dbReference>